<dbReference type="PROSITE" id="PS50850">
    <property type="entry name" value="MFS"/>
    <property type="match status" value="1"/>
</dbReference>
<keyword evidence="4 5" id="KW-0472">Membrane</keyword>
<feature type="domain" description="Major facilitator superfamily (MFS) profile" evidence="6">
    <location>
        <begin position="1"/>
        <end position="288"/>
    </location>
</feature>
<comment type="caution">
    <text evidence="7">The sequence shown here is derived from an EMBL/GenBank/DDBJ whole genome shotgun (WGS) entry which is preliminary data.</text>
</comment>
<evidence type="ECO:0000256" key="4">
    <source>
        <dbReference type="ARBA" id="ARBA00023136"/>
    </source>
</evidence>
<dbReference type="InterPro" id="IPR036259">
    <property type="entry name" value="MFS_trans_sf"/>
</dbReference>
<keyword evidence="8" id="KW-1185">Reference proteome</keyword>
<feature type="transmembrane region" description="Helical" evidence="5">
    <location>
        <begin position="90"/>
        <end position="116"/>
    </location>
</feature>
<reference evidence="7 8" key="1">
    <citation type="submission" date="2022-09" db="EMBL/GenBank/DDBJ databases">
        <authorList>
            <person name="Palmer J.M."/>
        </authorList>
    </citation>
    <scope>NUCLEOTIDE SEQUENCE [LARGE SCALE GENOMIC DNA]</scope>
    <source>
        <strain evidence="7 8">DSM 7382</strain>
    </source>
</reference>
<name>A0AAW0GMD2_9APHY</name>
<evidence type="ECO:0000256" key="1">
    <source>
        <dbReference type="ARBA" id="ARBA00004141"/>
    </source>
</evidence>
<dbReference type="InterPro" id="IPR011701">
    <property type="entry name" value="MFS"/>
</dbReference>
<proteinExistence type="predicted"/>
<feature type="transmembrane region" description="Helical" evidence="5">
    <location>
        <begin position="20"/>
        <end position="43"/>
    </location>
</feature>
<feature type="transmembrane region" description="Helical" evidence="5">
    <location>
        <begin position="203"/>
        <end position="226"/>
    </location>
</feature>
<feature type="transmembrane region" description="Helical" evidence="5">
    <location>
        <begin position="178"/>
        <end position="197"/>
    </location>
</feature>
<keyword evidence="3 5" id="KW-1133">Transmembrane helix</keyword>
<dbReference type="PANTHER" id="PTHR23502">
    <property type="entry name" value="MAJOR FACILITATOR SUPERFAMILY"/>
    <property type="match status" value="1"/>
</dbReference>
<dbReference type="Gene3D" id="1.20.1250.20">
    <property type="entry name" value="MFS general substrate transporter like domains"/>
    <property type="match status" value="1"/>
</dbReference>
<feature type="transmembrane region" description="Helical" evidence="5">
    <location>
        <begin position="274"/>
        <end position="293"/>
    </location>
</feature>
<dbReference type="PANTHER" id="PTHR23502:SF60">
    <property type="entry name" value="MAJOR FACILITATOR SUPERFAMILY (MFS) PROFILE DOMAIN-CONTAINING PROTEIN-RELATED"/>
    <property type="match status" value="1"/>
</dbReference>
<protein>
    <recommendedName>
        <fullName evidence="6">Major facilitator superfamily (MFS) profile domain-containing protein</fullName>
    </recommendedName>
</protein>
<dbReference type="EMBL" id="JASBNA010000002">
    <property type="protein sequence ID" value="KAK7694478.1"/>
    <property type="molecule type" value="Genomic_DNA"/>
</dbReference>
<sequence>MSFSPVVGPIAGGFVAQNIGFKWVFIILAATCGLFAIIGLPLLRETYAPVIQRRLAKKSKKSNTDAEKRQANYESEAVGEKIWLNLSRAIILLFGSFICFILSLYNSLMYGVYYLMFTTFPPLFSETYHFSAGISGLAYLGLGIGFFIAAGLAASLGNVIYKKLSDKNGGIGKPEMRIPILILGSFFVPIGLFWYGWSAQAKLHWMMPIIGTAIFGFGFMMTFIPLQLYLVDAFTYAASALAAVSVLRSLFGFAFPLFGAQMFEALGNGGGNSLLAGLTIVLGIPSPIWIYYYGESIRAKSSLNR</sequence>
<dbReference type="GO" id="GO:0005886">
    <property type="term" value="C:plasma membrane"/>
    <property type="evidence" value="ECO:0007669"/>
    <property type="project" value="TreeGrafter"/>
</dbReference>
<keyword evidence="2 5" id="KW-0812">Transmembrane</keyword>
<dbReference type="SUPFAM" id="SSF103473">
    <property type="entry name" value="MFS general substrate transporter"/>
    <property type="match status" value="1"/>
</dbReference>
<gene>
    <name evidence="7" type="ORF">QCA50_001664</name>
</gene>
<evidence type="ECO:0000256" key="5">
    <source>
        <dbReference type="SAM" id="Phobius"/>
    </source>
</evidence>
<comment type="subcellular location">
    <subcellularLocation>
        <location evidence="1">Membrane</location>
        <topology evidence="1">Multi-pass membrane protein</topology>
    </subcellularLocation>
</comment>
<dbReference type="AlphaFoldDB" id="A0AAW0GMD2"/>
<dbReference type="Proteomes" id="UP001385951">
    <property type="component" value="Unassembled WGS sequence"/>
</dbReference>
<accession>A0AAW0GMD2</accession>
<feature type="transmembrane region" description="Helical" evidence="5">
    <location>
        <begin position="233"/>
        <end position="254"/>
    </location>
</feature>
<dbReference type="InterPro" id="IPR020846">
    <property type="entry name" value="MFS_dom"/>
</dbReference>
<dbReference type="GO" id="GO:0022857">
    <property type="term" value="F:transmembrane transporter activity"/>
    <property type="evidence" value="ECO:0007669"/>
    <property type="project" value="InterPro"/>
</dbReference>
<evidence type="ECO:0000256" key="2">
    <source>
        <dbReference type="ARBA" id="ARBA00022692"/>
    </source>
</evidence>
<evidence type="ECO:0000313" key="8">
    <source>
        <dbReference type="Proteomes" id="UP001385951"/>
    </source>
</evidence>
<evidence type="ECO:0000313" key="7">
    <source>
        <dbReference type="EMBL" id="KAK7694478.1"/>
    </source>
</evidence>
<evidence type="ECO:0000259" key="6">
    <source>
        <dbReference type="PROSITE" id="PS50850"/>
    </source>
</evidence>
<organism evidence="7 8">
    <name type="scientific">Cerrena zonata</name>
    <dbReference type="NCBI Taxonomy" id="2478898"/>
    <lineage>
        <taxon>Eukaryota</taxon>
        <taxon>Fungi</taxon>
        <taxon>Dikarya</taxon>
        <taxon>Basidiomycota</taxon>
        <taxon>Agaricomycotina</taxon>
        <taxon>Agaricomycetes</taxon>
        <taxon>Polyporales</taxon>
        <taxon>Cerrenaceae</taxon>
        <taxon>Cerrena</taxon>
    </lineage>
</organism>
<evidence type="ECO:0000256" key="3">
    <source>
        <dbReference type="ARBA" id="ARBA00022989"/>
    </source>
</evidence>
<dbReference type="Pfam" id="PF07690">
    <property type="entry name" value="MFS_1"/>
    <property type="match status" value="1"/>
</dbReference>
<feature type="transmembrane region" description="Helical" evidence="5">
    <location>
        <begin position="136"/>
        <end position="157"/>
    </location>
</feature>